<evidence type="ECO:0000313" key="1">
    <source>
        <dbReference type="Proteomes" id="UP000887566"/>
    </source>
</evidence>
<proteinExistence type="predicted"/>
<dbReference type="AlphaFoldDB" id="A0A914W1A5"/>
<keyword evidence="1" id="KW-1185">Reference proteome</keyword>
<sequence length="130" mass="14520">MGNIPFQQFRIPHPHLLPIAHSTISGLESLAYVSSCPENLLNVHIRAIPLENRIATPESHQKPSIEPRLLDLDEHPPLPLPSISSSAMPETITNHQRIADSWSYGLDFETYGGCLRRNLTFNQPSIMGFA</sequence>
<accession>A0A914W1A5</accession>
<organism evidence="1 2">
    <name type="scientific">Plectus sambesii</name>
    <dbReference type="NCBI Taxonomy" id="2011161"/>
    <lineage>
        <taxon>Eukaryota</taxon>
        <taxon>Metazoa</taxon>
        <taxon>Ecdysozoa</taxon>
        <taxon>Nematoda</taxon>
        <taxon>Chromadorea</taxon>
        <taxon>Plectida</taxon>
        <taxon>Plectina</taxon>
        <taxon>Plectoidea</taxon>
        <taxon>Plectidae</taxon>
        <taxon>Plectus</taxon>
    </lineage>
</organism>
<reference evidence="2" key="1">
    <citation type="submission" date="2022-11" db="UniProtKB">
        <authorList>
            <consortium name="WormBaseParasite"/>
        </authorList>
    </citation>
    <scope>IDENTIFICATION</scope>
</reference>
<evidence type="ECO:0000313" key="2">
    <source>
        <dbReference type="WBParaSite" id="PSAMB.scaffold2823size21075.g19330.t1"/>
    </source>
</evidence>
<dbReference type="Proteomes" id="UP000887566">
    <property type="component" value="Unplaced"/>
</dbReference>
<dbReference type="WBParaSite" id="PSAMB.scaffold2823size21075.g19330.t1">
    <property type="protein sequence ID" value="PSAMB.scaffold2823size21075.g19330.t1"/>
    <property type="gene ID" value="PSAMB.scaffold2823size21075.g19330"/>
</dbReference>
<name>A0A914W1A5_9BILA</name>
<protein>
    <submittedName>
        <fullName evidence="2">Uncharacterized protein</fullName>
    </submittedName>
</protein>